<dbReference type="PANTHER" id="PTHR42911:SF1">
    <property type="entry name" value="MODULATOR OF FTSH PROTEASE HFLC"/>
    <property type="match status" value="1"/>
</dbReference>
<dbReference type="SMART" id="SM00244">
    <property type="entry name" value="PHB"/>
    <property type="match status" value="1"/>
</dbReference>
<dbReference type="GO" id="GO:0008233">
    <property type="term" value="F:peptidase activity"/>
    <property type="evidence" value="ECO:0007669"/>
    <property type="project" value="UniProtKB-KW"/>
</dbReference>
<dbReference type="GO" id="GO:0016020">
    <property type="term" value="C:membrane"/>
    <property type="evidence" value="ECO:0007669"/>
    <property type="project" value="UniProtKB-SubCell"/>
</dbReference>
<keyword evidence="5" id="KW-0472">Membrane</keyword>
<evidence type="ECO:0000256" key="6">
    <source>
        <dbReference type="PIRNR" id="PIRNR005651"/>
    </source>
</evidence>
<dbReference type="SUPFAM" id="SSF117892">
    <property type="entry name" value="Band 7/SPFH domain"/>
    <property type="match status" value="1"/>
</dbReference>
<evidence type="ECO:0000256" key="3">
    <source>
        <dbReference type="ARBA" id="ARBA00022692"/>
    </source>
</evidence>
<proteinExistence type="inferred from homology"/>
<gene>
    <name evidence="8" type="ORF">CEE37_03570</name>
</gene>
<dbReference type="Proteomes" id="UP000319619">
    <property type="component" value="Unassembled WGS sequence"/>
</dbReference>
<accession>A0A532V3E2</accession>
<evidence type="ECO:0000256" key="2">
    <source>
        <dbReference type="ARBA" id="ARBA00007862"/>
    </source>
</evidence>
<dbReference type="GO" id="GO:0006508">
    <property type="term" value="P:proteolysis"/>
    <property type="evidence" value="ECO:0007669"/>
    <property type="project" value="UniProtKB-KW"/>
</dbReference>
<evidence type="ECO:0000256" key="4">
    <source>
        <dbReference type="ARBA" id="ARBA00022989"/>
    </source>
</evidence>
<dbReference type="AlphaFoldDB" id="A0A532V3E2"/>
<protein>
    <recommendedName>
        <fullName evidence="6">Protein HflC</fullName>
    </recommendedName>
</protein>
<evidence type="ECO:0000313" key="9">
    <source>
        <dbReference type="Proteomes" id="UP000319619"/>
    </source>
</evidence>
<keyword evidence="8" id="KW-0378">Hydrolase</keyword>
<comment type="subcellular location">
    <subcellularLocation>
        <location evidence="1">Membrane</location>
        <topology evidence="1">Single-pass membrane protein</topology>
    </subcellularLocation>
</comment>
<dbReference type="PANTHER" id="PTHR42911">
    <property type="entry name" value="MODULATOR OF FTSH PROTEASE HFLC"/>
    <property type="match status" value="1"/>
</dbReference>
<evidence type="ECO:0000259" key="7">
    <source>
        <dbReference type="SMART" id="SM00244"/>
    </source>
</evidence>
<keyword evidence="8" id="KW-0645">Protease</keyword>
<keyword evidence="4" id="KW-1133">Transmembrane helix</keyword>
<dbReference type="InterPro" id="IPR036013">
    <property type="entry name" value="Band_7/SPFH_dom_sf"/>
</dbReference>
<keyword evidence="3" id="KW-0812">Transmembrane</keyword>
<comment type="caution">
    <text evidence="8">The sequence shown here is derived from an EMBL/GenBank/DDBJ whole genome shotgun (WGS) entry which is preliminary data.</text>
</comment>
<dbReference type="CDD" id="cd03405">
    <property type="entry name" value="SPFH_HflC"/>
    <property type="match status" value="1"/>
</dbReference>
<evidence type="ECO:0000256" key="5">
    <source>
        <dbReference type="ARBA" id="ARBA00023136"/>
    </source>
</evidence>
<name>A0A532V3E2_UNCL8</name>
<dbReference type="Gene3D" id="3.30.479.30">
    <property type="entry name" value="Band 7 domain"/>
    <property type="match status" value="1"/>
</dbReference>
<evidence type="ECO:0000256" key="1">
    <source>
        <dbReference type="ARBA" id="ARBA00004167"/>
    </source>
</evidence>
<dbReference type="Pfam" id="PF01145">
    <property type="entry name" value="Band_7"/>
    <property type="match status" value="1"/>
</dbReference>
<organism evidence="8 9">
    <name type="scientific">candidate division LCP-89 bacterium B3_LCP</name>
    <dbReference type="NCBI Taxonomy" id="2012998"/>
    <lineage>
        <taxon>Bacteria</taxon>
        <taxon>Pseudomonadati</taxon>
        <taxon>Bacteria division LCP-89</taxon>
    </lineage>
</organism>
<sequence>MKKSITYAILALIVITLINSSLYQVNENQVAVITSFGRPVKAVEKSGLHAKWIYPFHKVQKFDRRLLTFDPQATELLTKDKKNLNVDAFLLWRIEDPIQFLVSVGNRSGAEARLADLLYSAMGTKIGQAMFSELISNVPGEMKLMEICRTIEESCYEIASEDLGIKVESVLIKRIAYPPQNRVAVFERMKAERGRIARRYRSEGEESAQKIRSGADLESALILAAANREALTIRGAGEAKAADIYRKSIQKDPEFFRFLRSLDAYKVFMDERSTVVIPNDSELMQVLRKGPPR</sequence>
<dbReference type="EMBL" id="NJBN01000002">
    <property type="protein sequence ID" value="TKJ41658.1"/>
    <property type="molecule type" value="Genomic_DNA"/>
</dbReference>
<reference evidence="8 9" key="1">
    <citation type="submission" date="2017-06" db="EMBL/GenBank/DDBJ databases">
        <title>Novel microbial phyla capable of carbon fixation and sulfur reduction in deep-sea sediments.</title>
        <authorList>
            <person name="Huang J."/>
            <person name="Baker B."/>
            <person name="Wang Y."/>
        </authorList>
    </citation>
    <scope>NUCLEOTIDE SEQUENCE [LARGE SCALE GENOMIC DNA]</scope>
    <source>
        <strain evidence="8">B3_LCP</strain>
    </source>
</reference>
<evidence type="ECO:0000313" key="8">
    <source>
        <dbReference type="EMBL" id="TKJ41658.1"/>
    </source>
</evidence>
<dbReference type="InterPro" id="IPR010200">
    <property type="entry name" value="HflC"/>
</dbReference>
<comment type="similarity">
    <text evidence="2 6">Belongs to the band 7/mec-2 family. HflC subfamily.</text>
</comment>
<feature type="domain" description="Band 7" evidence="7">
    <location>
        <begin position="20"/>
        <end position="189"/>
    </location>
</feature>
<dbReference type="InterPro" id="IPR001107">
    <property type="entry name" value="Band_7"/>
</dbReference>
<dbReference type="PIRSF" id="PIRSF005651">
    <property type="entry name" value="HflC"/>
    <property type="match status" value="1"/>
</dbReference>
<comment type="function">
    <text evidence="6">HflC and HflK could regulate a protease.</text>
</comment>